<dbReference type="EMBL" id="UGSS01000002">
    <property type="protein sequence ID" value="SUB34674.1"/>
    <property type="molecule type" value="Genomic_DNA"/>
</dbReference>
<evidence type="ECO:0000313" key="1">
    <source>
        <dbReference type="EMBL" id="SUB34674.1"/>
    </source>
</evidence>
<evidence type="ECO:0000313" key="2">
    <source>
        <dbReference type="Proteomes" id="UP000254280"/>
    </source>
</evidence>
<dbReference type="Proteomes" id="UP000254280">
    <property type="component" value="Unassembled WGS sequence"/>
</dbReference>
<proteinExistence type="predicted"/>
<sequence length="84" mass="10198">MCEEKIYSLLGERFLYLREKDKNNSSSLSPQERTEYYGYFLKSREQVSNCFYNLGYRFKAPLYWCLAQDGDNSRICMENMKYRN</sequence>
<gene>
    <name evidence="1" type="ORF">NCTC10699_02355</name>
</gene>
<name>A0A379B7Z9_9PAST</name>
<reference evidence="1 2" key="1">
    <citation type="submission" date="2018-06" db="EMBL/GenBank/DDBJ databases">
        <authorList>
            <consortium name="Pathogen Informatics"/>
            <person name="Doyle S."/>
        </authorList>
    </citation>
    <scope>NUCLEOTIDE SEQUENCE [LARGE SCALE GENOMIC DNA]</scope>
    <source>
        <strain evidence="1 2">NCTC10699</strain>
    </source>
</reference>
<organism evidence="1 2">
    <name type="scientific">[Pasteurella] mairii</name>
    <dbReference type="NCBI Taxonomy" id="757"/>
    <lineage>
        <taxon>Bacteria</taxon>
        <taxon>Pseudomonadati</taxon>
        <taxon>Pseudomonadota</taxon>
        <taxon>Gammaproteobacteria</taxon>
        <taxon>Pasteurellales</taxon>
        <taxon>Pasteurellaceae</taxon>
    </lineage>
</organism>
<accession>A0A379B7Z9</accession>
<keyword evidence="2" id="KW-1185">Reference proteome</keyword>
<protein>
    <submittedName>
        <fullName evidence="1">Uncharacterized protein</fullName>
    </submittedName>
</protein>
<dbReference type="AlphaFoldDB" id="A0A379B7Z9"/>